<evidence type="ECO:0000256" key="2">
    <source>
        <dbReference type="ARBA" id="ARBA00004496"/>
    </source>
</evidence>
<feature type="compositionally biased region" description="Basic and acidic residues" evidence="11">
    <location>
        <begin position="207"/>
        <end position="226"/>
    </location>
</feature>
<gene>
    <name evidence="14" type="ORF">CBYS24578_00007482</name>
</gene>
<evidence type="ECO:0000256" key="8">
    <source>
        <dbReference type="ARBA" id="ARBA00022942"/>
    </source>
</evidence>
<keyword evidence="9" id="KW-0007">Acetylation</keyword>
<evidence type="ECO:0000256" key="3">
    <source>
        <dbReference type="ARBA" id="ARBA00006405"/>
    </source>
</evidence>
<feature type="region of interest" description="Disordered" evidence="11">
    <location>
        <begin position="207"/>
        <end position="395"/>
    </location>
</feature>
<dbReference type="AlphaFoldDB" id="A0A9N9U5N2"/>
<protein>
    <recommendedName>
        <fullName evidence="16">Proteasome inhibitor PI31 subunit</fullName>
    </recommendedName>
</protein>
<keyword evidence="7" id="KW-0256">Endoplasmic reticulum</keyword>
<keyword evidence="5" id="KW-0963">Cytoplasm</keyword>
<evidence type="ECO:0000256" key="7">
    <source>
        <dbReference type="ARBA" id="ARBA00022824"/>
    </source>
</evidence>
<name>A0A9N9U5N2_9HYPO</name>
<dbReference type="GO" id="GO:0043161">
    <property type="term" value="P:proteasome-mediated ubiquitin-dependent protein catabolic process"/>
    <property type="evidence" value="ECO:0007669"/>
    <property type="project" value="InterPro"/>
</dbReference>
<dbReference type="InterPro" id="IPR021625">
    <property type="entry name" value="PI31_Prot_N"/>
</dbReference>
<evidence type="ECO:0000256" key="9">
    <source>
        <dbReference type="ARBA" id="ARBA00022990"/>
    </source>
</evidence>
<dbReference type="Pfam" id="PF08577">
    <property type="entry name" value="PI31_Prot_C"/>
    <property type="match status" value="1"/>
</dbReference>
<feature type="compositionally biased region" description="Gly residues" evidence="11">
    <location>
        <begin position="312"/>
        <end position="325"/>
    </location>
</feature>
<dbReference type="GO" id="GO:0070628">
    <property type="term" value="F:proteasome binding"/>
    <property type="evidence" value="ECO:0007669"/>
    <property type="project" value="InterPro"/>
</dbReference>
<dbReference type="PANTHER" id="PTHR13266">
    <property type="entry name" value="PROTEASOME INHIBITOR"/>
    <property type="match status" value="1"/>
</dbReference>
<keyword evidence="6" id="KW-0597">Phosphoprotein</keyword>
<comment type="caution">
    <text evidence="14">The sequence shown here is derived from an EMBL/GenBank/DDBJ whole genome shotgun (WGS) entry which is preliminary data.</text>
</comment>
<feature type="compositionally biased region" description="Gly residues" evidence="11">
    <location>
        <begin position="374"/>
        <end position="395"/>
    </location>
</feature>
<reference evidence="15" key="1">
    <citation type="submission" date="2019-06" db="EMBL/GenBank/DDBJ databases">
        <authorList>
            <person name="Broberg M."/>
        </authorList>
    </citation>
    <scope>NUCLEOTIDE SEQUENCE [LARGE SCALE GENOMIC DNA]</scope>
</reference>
<evidence type="ECO:0000256" key="6">
    <source>
        <dbReference type="ARBA" id="ARBA00022553"/>
    </source>
</evidence>
<evidence type="ECO:0000256" key="1">
    <source>
        <dbReference type="ARBA" id="ARBA00004240"/>
    </source>
</evidence>
<comment type="function">
    <text evidence="10">Plays an important role in control of proteasome function. Inhibits the hydrolysis of protein and peptide substrates by the 20S proteasome. Also inhibits the activation of the proteasome by the proteasome regulatory proteins PA700 and PA28.</text>
</comment>
<dbReference type="EMBL" id="CABFNO020001317">
    <property type="protein sequence ID" value="CAG9980517.1"/>
    <property type="molecule type" value="Genomic_DNA"/>
</dbReference>
<dbReference type="Gene3D" id="3.40.1000.30">
    <property type="match status" value="1"/>
</dbReference>
<proteinExistence type="inferred from homology"/>
<keyword evidence="8" id="KW-0647">Proteasome</keyword>
<dbReference type="Proteomes" id="UP000754883">
    <property type="component" value="Unassembled WGS sequence"/>
</dbReference>
<feature type="domain" description="PI31 proteasome regulator N-terminal" evidence="13">
    <location>
        <begin position="25"/>
        <end position="167"/>
    </location>
</feature>
<feature type="domain" description="PI31 proteasome regulator C-terminal" evidence="12">
    <location>
        <begin position="292"/>
        <end position="367"/>
    </location>
</feature>
<evidence type="ECO:0000256" key="11">
    <source>
        <dbReference type="SAM" id="MobiDB-lite"/>
    </source>
</evidence>
<dbReference type="PANTHER" id="PTHR13266:SF1">
    <property type="entry name" value="PROTEASOME INHIBITOR PI31 SUBUNIT"/>
    <property type="match status" value="1"/>
</dbReference>
<keyword evidence="4" id="KW-0488">Methylation</keyword>
<dbReference type="GO" id="GO:0004866">
    <property type="term" value="F:endopeptidase inhibitor activity"/>
    <property type="evidence" value="ECO:0007669"/>
    <property type="project" value="InterPro"/>
</dbReference>
<reference evidence="14 15" key="2">
    <citation type="submission" date="2021-10" db="EMBL/GenBank/DDBJ databases">
        <authorList>
            <person name="Piombo E."/>
        </authorList>
    </citation>
    <scope>NUCLEOTIDE SEQUENCE [LARGE SCALE GENOMIC DNA]</scope>
</reference>
<comment type="similarity">
    <text evidence="3">Belongs to the proteasome inhibitor PI31 family.</text>
</comment>
<comment type="subcellular location">
    <subcellularLocation>
        <location evidence="2">Cytoplasm</location>
    </subcellularLocation>
    <subcellularLocation>
        <location evidence="1">Endoplasmic reticulum</location>
    </subcellularLocation>
</comment>
<dbReference type="GO" id="GO:0005783">
    <property type="term" value="C:endoplasmic reticulum"/>
    <property type="evidence" value="ECO:0007669"/>
    <property type="project" value="UniProtKB-SubCell"/>
</dbReference>
<evidence type="ECO:0000259" key="12">
    <source>
        <dbReference type="Pfam" id="PF08577"/>
    </source>
</evidence>
<evidence type="ECO:0000256" key="10">
    <source>
        <dbReference type="ARBA" id="ARBA00024805"/>
    </source>
</evidence>
<evidence type="ECO:0000313" key="14">
    <source>
        <dbReference type="EMBL" id="CAG9980517.1"/>
    </source>
</evidence>
<evidence type="ECO:0000256" key="5">
    <source>
        <dbReference type="ARBA" id="ARBA00022490"/>
    </source>
</evidence>
<sequence>MTSIAAIVQGMANALPKQKESDDISDLAGSNEAVALLVHAHLASLGFQLYGFDEEKPFPKAKSQDEAESSALPRQWNDGFKSLSFAYKHEKSSMNLLLRIDRMGTKVSVRGFAIGHDKIHGFERPIKDIVNSNNLPVRITMTDAGQEDRSDLPEKLKKVFASEDAIKCTSRALPALPYQSLTNPATAVLDAVMTEIIQKLYPSLDENDRSTDRAEANERLREERRPPNVGPFSDPSQPSVPYPRPGLLPEAARPRPPVPVGDFPPPGFEDEHEINRPGRGLVMPGGVSPFNIGRDDLNPPGLGPHDPLRGSFVGGGGLPRPGGSSGMHPTFDDPLFRGPGRGLRGDPDQGSYDPQVPPGARWDPVHPNQPRFPGSGGGGHNPFGGFGGPGGGGII</sequence>
<evidence type="ECO:0000313" key="15">
    <source>
        <dbReference type="Proteomes" id="UP000754883"/>
    </source>
</evidence>
<dbReference type="InterPro" id="IPR013886">
    <property type="entry name" value="PI31_Prot_C"/>
</dbReference>
<evidence type="ECO:0008006" key="16">
    <source>
        <dbReference type="Google" id="ProtNLM"/>
    </source>
</evidence>
<evidence type="ECO:0000256" key="4">
    <source>
        <dbReference type="ARBA" id="ARBA00022481"/>
    </source>
</evidence>
<dbReference type="OrthoDB" id="68090at2759"/>
<organism evidence="14 15">
    <name type="scientific">Clonostachys byssicola</name>
    <dbReference type="NCBI Taxonomy" id="160290"/>
    <lineage>
        <taxon>Eukaryota</taxon>
        <taxon>Fungi</taxon>
        <taxon>Dikarya</taxon>
        <taxon>Ascomycota</taxon>
        <taxon>Pezizomycotina</taxon>
        <taxon>Sordariomycetes</taxon>
        <taxon>Hypocreomycetidae</taxon>
        <taxon>Hypocreales</taxon>
        <taxon>Bionectriaceae</taxon>
        <taxon>Clonostachys</taxon>
    </lineage>
</organism>
<dbReference type="InterPro" id="IPR045128">
    <property type="entry name" value="PI31-like"/>
</dbReference>
<accession>A0A9N9U5N2</accession>
<feature type="compositionally biased region" description="Pro residues" evidence="11">
    <location>
        <begin position="254"/>
        <end position="267"/>
    </location>
</feature>
<dbReference type="Pfam" id="PF11566">
    <property type="entry name" value="PI31_Prot_N"/>
    <property type="match status" value="1"/>
</dbReference>
<dbReference type="GO" id="GO:0000502">
    <property type="term" value="C:proteasome complex"/>
    <property type="evidence" value="ECO:0007669"/>
    <property type="project" value="UniProtKB-KW"/>
</dbReference>
<evidence type="ECO:0000259" key="13">
    <source>
        <dbReference type="Pfam" id="PF11566"/>
    </source>
</evidence>
<keyword evidence="15" id="KW-1185">Reference proteome</keyword>